<dbReference type="AlphaFoldDB" id="A0A2T6KJY2"/>
<keyword evidence="2" id="KW-1185">Reference proteome</keyword>
<comment type="caution">
    <text evidence="1">The sequence shown here is derived from an EMBL/GenBank/DDBJ whole genome shotgun (WGS) entry which is preliminary data.</text>
</comment>
<dbReference type="SUPFAM" id="SSF100950">
    <property type="entry name" value="NagB/RpiA/CoA transferase-like"/>
    <property type="match status" value="1"/>
</dbReference>
<accession>A0A2T6KJY2</accession>
<evidence type="ECO:0000313" key="2">
    <source>
        <dbReference type="Proteomes" id="UP000244523"/>
    </source>
</evidence>
<protein>
    <submittedName>
        <fullName evidence="1">Uncharacterized protein</fullName>
    </submittedName>
</protein>
<dbReference type="InterPro" id="IPR037171">
    <property type="entry name" value="NagB/RpiA_transferase-like"/>
</dbReference>
<dbReference type="Gene3D" id="3.40.1080.10">
    <property type="entry name" value="Glutaconate Coenzyme A-transferase"/>
    <property type="match status" value="1"/>
</dbReference>
<proteinExistence type="predicted"/>
<dbReference type="EMBL" id="QBUD01000003">
    <property type="protein sequence ID" value="PUB16261.1"/>
    <property type="molecule type" value="Genomic_DNA"/>
</dbReference>
<reference evidence="1 2" key="1">
    <citation type="submission" date="2018-04" db="EMBL/GenBank/DDBJ databases">
        <title>Genomic Encyclopedia of Archaeal and Bacterial Type Strains, Phase II (KMG-II): from individual species to whole genera.</title>
        <authorList>
            <person name="Goeker M."/>
        </authorList>
    </citation>
    <scope>NUCLEOTIDE SEQUENCE [LARGE SCALE GENOMIC DNA]</scope>
    <source>
        <strain evidence="1 2">DSM 29955</strain>
    </source>
</reference>
<dbReference type="Proteomes" id="UP000244523">
    <property type="component" value="Unassembled WGS sequence"/>
</dbReference>
<organism evidence="1 2">
    <name type="scientific">Yoonia sediminilitoris</name>
    <dbReference type="NCBI Taxonomy" id="1286148"/>
    <lineage>
        <taxon>Bacteria</taxon>
        <taxon>Pseudomonadati</taxon>
        <taxon>Pseudomonadota</taxon>
        <taxon>Alphaproteobacteria</taxon>
        <taxon>Rhodobacterales</taxon>
        <taxon>Paracoccaceae</taxon>
        <taxon>Yoonia</taxon>
    </lineage>
</organism>
<gene>
    <name evidence="1" type="ORF">C8N45_103115</name>
</gene>
<sequence length="137" mass="15375">MDAQTRILEHVAQNIQPGMLLRPGIGLPFLVAHDTEQDTGVFFQAQNGVISLGDPAPTGMEDRILDGSGGWFHHRDPRCRRNRQRDRLWSDPGRTHRFDSSRRLHVDAHGMPANWKIPENLCPAWAAQRTLSPVPAG</sequence>
<name>A0A2T6KJY2_9RHOB</name>
<evidence type="ECO:0000313" key="1">
    <source>
        <dbReference type="EMBL" id="PUB16261.1"/>
    </source>
</evidence>